<dbReference type="PROSITE" id="PS51257">
    <property type="entry name" value="PROKAR_LIPOPROTEIN"/>
    <property type="match status" value="1"/>
</dbReference>
<keyword evidence="2" id="KW-1185">Reference proteome</keyword>
<sequence length="190" mass="21395">MKYRRFLLFSLAIVQMQLLLSSCGDDDLKKVATISDKKVAITSNRSYGVDVIYSDSAKVKARGFAPILDKVTPTDGAHYQEMPKGVKITFYDKLMHKDGTITSDYAIMKETEQITIFKKNVVVVNVNLTFNTEELIWDENKHSFFSPKGVITKPDGTVINAVNFRAPEDFSTVDFENAFGETYIKGDLTQ</sequence>
<accession>A0A4V3C2Z6</accession>
<evidence type="ECO:0000313" key="1">
    <source>
        <dbReference type="EMBL" id="TDO20139.1"/>
    </source>
</evidence>
<dbReference type="Gene3D" id="2.60.450.10">
    <property type="entry name" value="Lipopolysaccharide (LPS) transport protein A like domain"/>
    <property type="match status" value="1"/>
</dbReference>
<comment type="caution">
    <text evidence="1">The sequence shown here is derived from an EMBL/GenBank/DDBJ whole genome shotgun (WGS) entry which is preliminary data.</text>
</comment>
<dbReference type="EMBL" id="SNWM01000005">
    <property type="protein sequence ID" value="TDO20139.1"/>
    <property type="molecule type" value="Genomic_DNA"/>
</dbReference>
<dbReference type="Proteomes" id="UP000295499">
    <property type="component" value="Unassembled WGS sequence"/>
</dbReference>
<name>A0A4V3C2Z6_9SPHI</name>
<dbReference type="OrthoDB" id="9812080at2"/>
<gene>
    <name evidence="1" type="ORF">CLV32_3898</name>
</gene>
<reference evidence="1 2" key="1">
    <citation type="submission" date="2019-03" db="EMBL/GenBank/DDBJ databases">
        <title>Genomic Encyclopedia of Archaeal and Bacterial Type Strains, Phase II (KMG-II): from individual species to whole genera.</title>
        <authorList>
            <person name="Goeker M."/>
        </authorList>
    </citation>
    <scope>NUCLEOTIDE SEQUENCE [LARGE SCALE GENOMIC DNA]</scope>
    <source>
        <strain evidence="1 2">DSM 19034</strain>
    </source>
</reference>
<evidence type="ECO:0000313" key="2">
    <source>
        <dbReference type="Proteomes" id="UP000295499"/>
    </source>
</evidence>
<organism evidence="1 2">
    <name type="scientific">Pedobacter duraquae</name>
    <dbReference type="NCBI Taxonomy" id="425511"/>
    <lineage>
        <taxon>Bacteria</taxon>
        <taxon>Pseudomonadati</taxon>
        <taxon>Bacteroidota</taxon>
        <taxon>Sphingobacteriia</taxon>
        <taxon>Sphingobacteriales</taxon>
        <taxon>Sphingobacteriaceae</taxon>
        <taxon>Pedobacter</taxon>
    </lineage>
</organism>
<protein>
    <submittedName>
        <fullName evidence="1">Lipopolysaccharide-assembly LptC-related protein</fullName>
    </submittedName>
</protein>
<proteinExistence type="predicted"/>
<dbReference type="RefSeq" id="WP_133558476.1">
    <property type="nucleotide sequence ID" value="NZ_SNWM01000005.1"/>
</dbReference>
<dbReference type="AlphaFoldDB" id="A0A4V3C2Z6"/>